<evidence type="ECO:0000313" key="3">
    <source>
        <dbReference type="Proteomes" id="UP000001819"/>
    </source>
</evidence>
<accession>A0A6I8V4F0</accession>
<dbReference type="KEGG" id="dpo:6898572"/>
<reference evidence="4" key="2">
    <citation type="submission" date="2025-08" db="UniProtKB">
        <authorList>
            <consortium name="RefSeq"/>
        </authorList>
    </citation>
    <scope>IDENTIFICATION</scope>
    <source>
        <strain evidence="4">MV-25-SWS-2005</strain>
        <tissue evidence="4">Whole body</tissue>
    </source>
</reference>
<keyword evidence="3" id="KW-1185">Reference proteome</keyword>
<organism evidence="3 4">
    <name type="scientific">Drosophila pseudoobscura pseudoobscura</name>
    <name type="common">Fruit fly</name>
    <dbReference type="NCBI Taxonomy" id="46245"/>
    <lineage>
        <taxon>Eukaryota</taxon>
        <taxon>Metazoa</taxon>
        <taxon>Ecdysozoa</taxon>
        <taxon>Arthropoda</taxon>
        <taxon>Hexapoda</taxon>
        <taxon>Insecta</taxon>
        <taxon>Pterygota</taxon>
        <taxon>Neoptera</taxon>
        <taxon>Endopterygota</taxon>
        <taxon>Diptera</taxon>
        <taxon>Brachycera</taxon>
        <taxon>Muscomorpha</taxon>
        <taxon>Ephydroidea</taxon>
        <taxon>Drosophilidae</taxon>
        <taxon>Drosophila</taxon>
        <taxon>Sophophora</taxon>
    </lineage>
</organism>
<evidence type="ECO:0000256" key="1">
    <source>
        <dbReference type="SAM" id="MobiDB-lite"/>
    </source>
</evidence>
<proteinExistence type="predicted"/>
<name>A0A6I8V4F0_DROPS</name>
<reference evidence="3" key="1">
    <citation type="submission" date="2024-06" db="UniProtKB">
        <authorList>
            <consortium name="RefSeq"/>
        </authorList>
    </citation>
    <scope>NUCLEOTIDE SEQUENCE [LARGE SCALE GENOMIC DNA]</scope>
    <source>
        <strain evidence="3">MV2-25</strain>
    </source>
</reference>
<sequence>MSKFNVWLIFWCAVMMMQPWMNQSHALAADAVNATSVQSTIGLLMGEATTAKTTASPQAVVKSSTRQEAAKEIVAGAPTVIPKTDPVTGPAGPKIEKARLGSSVRLITGLLSGLHRTKRRLSLLNDTLMPRSGPHKGDHASSAPVDTTTSAPPTMMDDSEQQELDYQPQMVAKPMAEDFPLNEPENDPHGGHTMTSSKYRCMHMSSPVLPPIFFMLQQLLQPSPMMETATEMHHSPITSPLFELLNDIEDMTLQNIPNAIERLLANRFVFASGTQLDNKDKNSTQQDDDVSENDELKKEAAEVAPTHDKDEIVLVCPLHHEHHANHNGEIIDDNVILVDQCHVV</sequence>
<dbReference type="AlphaFoldDB" id="A0A6I8V4F0"/>
<gene>
    <name evidence="4" type="primary">LOC6898572</name>
</gene>
<keyword evidence="2" id="KW-0732">Signal</keyword>
<feature type="region of interest" description="Disordered" evidence="1">
    <location>
        <begin position="127"/>
        <end position="163"/>
    </location>
</feature>
<dbReference type="InParanoid" id="A0A6I8V4F0"/>
<evidence type="ECO:0000256" key="2">
    <source>
        <dbReference type="SAM" id="SignalP"/>
    </source>
</evidence>
<feature type="signal peptide" evidence="2">
    <location>
        <begin position="1"/>
        <end position="24"/>
    </location>
</feature>
<feature type="chain" id="PRO_5026322269" evidence="2">
    <location>
        <begin position="25"/>
        <end position="344"/>
    </location>
</feature>
<dbReference type="RefSeq" id="XP_002138592.2">
    <property type="nucleotide sequence ID" value="XM_002138556.3"/>
</dbReference>
<evidence type="ECO:0000313" key="4">
    <source>
        <dbReference type="RefSeq" id="XP_002138592.2"/>
    </source>
</evidence>
<protein>
    <submittedName>
        <fullName evidence="4">Uncharacterized protein</fullName>
    </submittedName>
</protein>
<dbReference type="Proteomes" id="UP000001819">
    <property type="component" value="Chromosome 3"/>
</dbReference>